<dbReference type="Proteomes" id="UP000078559">
    <property type="component" value="Chromosome 13"/>
</dbReference>
<keyword evidence="3" id="KW-1185">Reference proteome</keyword>
<sequence length="235" mass="26313">MQASRSQQDETNPVPRHSNRQDGPNRASQSSASHRHGPEPDDPFNQNAALWLNHLPRDCTVRQLIRAIISIGPTGRILFCKIVRPYLPGHSWAAKIVFATRQEAQRLLDVSRSGRLLVQGQRVFVDWHRVLSTSFQAVEPITRVLVIEGPSYIVNRPGLQDYFRRRLTRFNTEQVVELGGANSVGQHAGIVWRFGSWFGQAQVAAEALQEDYAGLVDVRYGPDPCAFPPPDGFAP</sequence>
<reference evidence="2" key="1">
    <citation type="submission" date="2014-12" db="EMBL/GenBank/DDBJ databases">
        <title>Genome Sequence of Valsa Canker Pathogens Uncovers a Specific Adaption of Colonization on Woody Bark.</title>
        <authorList>
            <person name="Yin Z."/>
            <person name="Liu H."/>
            <person name="Gao X."/>
            <person name="Li Z."/>
            <person name="Song N."/>
            <person name="Ke X."/>
            <person name="Dai Q."/>
            <person name="Wu Y."/>
            <person name="Sun Y."/>
            <person name="Xu J.-R."/>
            <person name="Kang Z.K."/>
            <person name="Wang L."/>
            <person name="Huang L."/>
        </authorList>
    </citation>
    <scope>NUCLEOTIDE SEQUENCE [LARGE SCALE GENOMIC DNA]</scope>
    <source>
        <strain evidence="2">03-8</strain>
    </source>
</reference>
<dbReference type="AlphaFoldDB" id="A0A194WE61"/>
<name>A0A194WE61_CYTMA</name>
<dbReference type="GO" id="GO:0003676">
    <property type="term" value="F:nucleic acid binding"/>
    <property type="evidence" value="ECO:0007669"/>
    <property type="project" value="InterPro"/>
</dbReference>
<evidence type="ECO:0000313" key="3">
    <source>
        <dbReference type="Proteomes" id="UP000078559"/>
    </source>
</evidence>
<protein>
    <submittedName>
        <fullName evidence="2">Protein sex-lethal</fullName>
    </submittedName>
</protein>
<accession>A0A194WE61</accession>
<dbReference type="SMR" id="A0A194WE61"/>
<proteinExistence type="predicted"/>
<gene>
    <name evidence="2" type="ORF">VM1G_10184</name>
</gene>
<feature type="region of interest" description="Disordered" evidence="1">
    <location>
        <begin position="1"/>
        <end position="45"/>
    </location>
</feature>
<organism evidence="2 3">
    <name type="scientific">Cytospora mali</name>
    <name type="common">Apple Valsa canker fungus</name>
    <name type="synonym">Valsa mali</name>
    <dbReference type="NCBI Taxonomy" id="578113"/>
    <lineage>
        <taxon>Eukaryota</taxon>
        <taxon>Fungi</taxon>
        <taxon>Dikarya</taxon>
        <taxon>Ascomycota</taxon>
        <taxon>Pezizomycotina</taxon>
        <taxon>Sordariomycetes</taxon>
        <taxon>Sordariomycetidae</taxon>
        <taxon>Diaporthales</taxon>
        <taxon>Cytosporaceae</taxon>
        <taxon>Cytospora</taxon>
    </lineage>
</organism>
<dbReference type="SUPFAM" id="SSF54928">
    <property type="entry name" value="RNA-binding domain, RBD"/>
    <property type="match status" value="1"/>
</dbReference>
<evidence type="ECO:0000256" key="1">
    <source>
        <dbReference type="SAM" id="MobiDB-lite"/>
    </source>
</evidence>
<dbReference type="InterPro" id="IPR035979">
    <property type="entry name" value="RBD_domain_sf"/>
</dbReference>
<dbReference type="EMBL" id="CM003110">
    <property type="protein sequence ID" value="KUI74463.1"/>
    <property type="molecule type" value="Genomic_DNA"/>
</dbReference>
<dbReference type="OrthoDB" id="5241026at2759"/>
<dbReference type="Gene3D" id="3.30.70.330">
    <property type="match status" value="1"/>
</dbReference>
<dbReference type="InterPro" id="IPR012677">
    <property type="entry name" value="Nucleotide-bd_a/b_plait_sf"/>
</dbReference>
<feature type="compositionally biased region" description="Polar residues" evidence="1">
    <location>
        <begin position="1"/>
        <end position="11"/>
    </location>
</feature>
<evidence type="ECO:0000313" key="2">
    <source>
        <dbReference type="EMBL" id="KUI74463.1"/>
    </source>
</evidence>